<dbReference type="EMBL" id="JACHDZ010000003">
    <property type="protein sequence ID" value="MBB5344133.1"/>
    <property type="molecule type" value="Genomic_DNA"/>
</dbReference>
<gene>
    <name evidence="3" type="ORF">HDF10_002112</name>
</gene>
<dbReference type="Pfam" id="PF12867">
    <property type="entry name" value="DinB_2"/>
    <property type="match status" value="1"/>
</dbReference>
<protein>
    <recommendedName>
        <fullName evidence="2">DinB-like domain-containing protein</fullName>
    </recommendedName>
</protein>
<dbReference type="AlphaFoldDB" id="A0A7W8N448"/>
<name>A0A7W8N448_9BACT</name>
<dbReference type="Gene3D" id="1.20.120.450">
    <property type="entry name" value="dinb family like domain"/>
    <property type="match status" value="1"/>
</dbReference>
<organism evidence="3 4">
    <name type="scientific">Tunturiibacter lichenicola</name>
    <dbReference type="NCBI Taxonomy" id="2051959"/>
    <lineage>
        <taxon>Bacteria</taxon>
        <taxon>Pseudomonadati</taxon>
        <taxon>Acidobacteriota</taxon>
        <taxon>Terriglobia</taxon>
        <taxon>Terriglobales</taxon>
        <taxon>Acidobacteriaceae</taxon>
        <taxon>Tunturiibacter</taxon>
    </lineage>
</organism>
<reference evidence="3 4" key="1">
    <citation type="submission" date="2020-08" db="EMBL/GenBank/DDBJ databases">
        <title>Genomic Encyclopedia of Type Strains, Phase IV (KMG-V): Genome sequencing to study the core and pangenomes of soil and plant-associated prokaryotes.</title>
        <authorList>
            <person name="Whitman W."/>
        </authorList>
    </citation>
    <scope>NUCLEOTIDE SEQUENCE [LARGE SCALE GENOMIC DNA]</scope>
    <source>
        <strain evidence="3 4">M8US30</strain>
    </source>
</reference>
<accession>A0A7W8N448</accession>
<evidence type="ECO:0000259" key="2">
    <source>
        <dbReference type="Pfam" id="PF12867"/>
    </source>
</evidence>
<evidence type="ECO:0000313" key="3">
    <source>
        <dbReference type="EMBL" id="MBB5344133.1"/>
    </source>
</evidence>
<dbReference type="SUPFAM" id="SSF109854">
    <property type="entry name" value="DinB/YfiT-like putative metalloenzymes"/>
    <property type="match status" value="1"/>
</dbReference>
<comment type="caution">
    <text evidence="3">The sequence shown here is derived from an EMBL/GenBank/DDBJ whole genome shotgun (WGS) entry which is preliminary data.</text>
</comment>
<dbReference type="InterPro" id="IPR034660">
    <property type="entry name" value="DinB/YfiT-like"/>
</dbReference>
<evidence type="ECO:0000256" key="1">
    <source>
        <dbReference type="SAM" id="MobiDB-lite"/>
    </source>
</evidence>
<dbReference type="Proteomes" id="UP000569092">
    <property type="component" value="Unassembled WGS sequence"/>
</dbReference>
<proteinExistence type="predicted"/>
<sequence>MSISKPSIGKTSDKKQTSDEQAPLRKQLIALLHGGQAHATFDEVINDFPASLRGTVLPNLPYSAWQILDHLRITQRDILNFSAPPTGGYHGLKWPDEYWPKSPQPPTTNSWDQCIATIRSDAEHFHSLIEDPNSDLYKPFRWGDGQNLLREALLVADHNAYHLGELLVIRRLLGAWPR</sequence>
<feature type="region of interest" description="Disordered" evidence="1">
    <location>
        <begin position="1"/>
        <end position="22"/>
    </location>
</feature>
<evidence type="ECO:0000313" key="4">
    <source>
        <dbReference type="Proteomes" id="UP000569092"/>
    </source>
</evidence>
<dbReference type="InterPro" id="IPR024775">
    <property type="entry name" value="DinB-like"/>
</dbReference>
<feature type="domain" description="DinB-like" evidence="2">
    <location>
        <begin position="37"/>
        <end position="165"/>
    </location>
</feature>